<organism evidence="2 3">
    <name type="scientific">Lupinus albus</name>
    <name type="common">White lupine</name>
    <name type="synonym">Lupinus termis</name>
    <dbReference type="NCBI Taxonomy" id="3870"/>
    <lineage>
        <taxon>Eukaryota</taxon>
        <taxon>Viridiplantae</taxon>
        <taxon>Streptophyta</taxon>
        <taxon>Embryophyta</taxon>
        <taxon>Tracheophyta</taxon>
        <taxon>Spermatophyta</taxon>
        <taxon>Magnoliopsida</taxon>
        <taxon>eudicotyledons</taxon>
        <taxon>Gunneridae</taxon>
        <taxon>Pentapetalae</taxon>
        <taxon>rosids</taxon>
        <taxon>fabids</taxon>
        <taxon>Fabales</taxon>
        <taxon>Fabaceae</taxon>
        <taxon>Papilionoideae</taxon>
        <taxon>50 kb inversion clade</taxon>
        <taxon>genistoids sensu lato</taxon>
        <taxon>core genistoids</taxon>
        <taxon>Genisteae</taxon>
        <taxon>Lupinus</taxon>
    </lineage>
</organism>
<protein>
    <submittedName>
        <fullName evidence="2">Uncharacterized protein</fullName>
    </submittedName>
</protein>
<proteinExistence type="predicted"/>
<keyword evidence="1" id="KW-0732">Signal</keyword>
<feature type="signal peptide" evidence="1">
    <location>
        <begin position="1"/>
        <end position="23"/>
    </location>
</feature>
<accession>A0A6A4NWS5</accession>
<dbReference type="AlphaFoldDB" id="A0A6A4NWS5"/>
<dbReference type="EMBL" id="WOCE01000015">
    <property type="protein sequence ID" value="KAE9598046.1"/>
    <property type="molecule type" value="Genomic_DNA"/>
</dbReference>
<evidence type="ECO:0000313" key="2">
    <source>
        <dbReference type="EMBL" id="KAE9598046.1"/>
    </source>
</evidence>
<reference evidence="3" key="1">
    <citation type="journal article" date="2020" name="Nat. Commun.">
        <title>Genome sequence of the cluster root forming white lupin.</title>
        <authorList>
            <person name="Hufnagel B."/>
            <person name="Marques A."/>
            <person name="Soriano A."/>
            <person name="Marques L."/>
            <person name="Divol F."/>
            <person name="Doumas P."/>
            <person name="Sallet E."/>
            <person name="Mancinotti D."/>
            <person name="Carrere S."/>
            <person name="Marande W."/>
            <person name="Arribat S."/>
            <person name="Keller J."/>
            <person name="Huneau C."/>
            <person name="Blein T."/>
            <person name="Aime D."/>
            <person name="Laguerre M."/>
            <person name="Taylor J."/>
            <person name="Schubert V."/>
            <person name="Nelson M."/>
            <person name="Geu-Flores F."/>
            <person name="Crespi M."/>
            <person name="Gallardo-Guerrero K."/>
            <person name="Delaux P.-M."/>
            <person name="Salse J."/>
            <person name="Berges H."/>
            <person name="Guyot R."/>
            <person name="Gouzy J."/>
            <person name="Peret B."/>
        </authorList>
    </citation>
    <scope>NUCLEOTIDE SEQUENCE [LARGE SCALE GENOMIC DNA]</scope>
    <source>
        <strain evidence="3">cv. Amiga</strain>
    </source>
</reference>
<comment type="caution">
    <text evidence="2">The sequence shown here is derived from an EMBL/GenBank/DDBJ whole genome shotgun (WGS) entry which is preliminary data.</text>
</comment>
<keyword evidence="3" id="KW-1185">Reference proteome</keyword>
<evidence type="ECO:0000313" key="3">
    <source>
        <dbReference type="Proteomes" id="UP000447434"/>
    </source>
</evidence>
<feature type="chain" id="PRO_5025491275" evidence="1">
    <location>
        <begin position="24"/>
        <end position="69"/>
    </location>
</feature>
<name>A0A6A4NWS5_LUPAL</name>
<evidence type="ECO:0000256" key="1">
    <source>
        <dbReference type="SAM" id="SignalP"/>
    </source>
</evidence>
<gene>
    <name evidence="2" type="ORF">Lalb_Chr15g0076371</name>
</gene>
<dbReference type="Proteomes" id="UP000447434">
    <property type="component" value="Chromosome 15"/>
</dbReference>
<sequence>MIVVTILLVIALGLNNESNGVEARNVVSLHCDKDTDCHCSGNVCDTKNHVCVCAEPSCFCLPPLLKIMN</sequence>